<organism evidence="2 3">
    <name type="scientific">Larinioides sclopetarius</name>
    <dbReference type="NCBI Taxonomy" id="280406"/>
    <lineage>
        <taxon>Eukaryota</taxon>
        <taxon>Metazoa</taxon>
        <taxon>Ecdysozoa</taxon>
        <taxon>Arthropoda</taxon>
        <taxon>Chelicerata</taxon>
        <taxon>Arachnida</taxon>
        <taxon>Araneae</taxon>
        <taxon>Araneomorphae</taxon>
        <taxon>Entelegynae</taxon>
        <taxon>Araneoidea</taxon>
        <taxon>Araneidae</taxon>
        <taxon>Larinioides</taxon>
    </lineage>
</organism>
<proteinExistence type="predicted"/>
<evidence type="ECO:0000256" key="1">
    <source>
        <dbReference type="SAM" id="Phobius"/>
    </source>
</evidence>
<keyword evidence="1" id="KW-0812">Transmembrane</keyword>
<feature type="transmembrane region" description="Helical" evidence="1">
    <location>
        <begin position="34"/>
        <end position="57"/>
    </location>
</feature>
<feature type="transmembrane region" description="Helical" evidence="1">
    <location>
        <begin position="120"/>
        <end position="148"/>
    </location>
</feature>
<protein>
    <submittedName>
        <fullName evidence="2">Uncharacterized protein</fullName>
    </submittedName>
</protein>
<feature type="transmembrane region" description="Helical" evidence="1">
    <location>
        <begin position="63"/>
        <end position="83"/>
    </location>
</feature>
<dbReference type="Proteomes" id="UP001497382">
    <property type="component" value="Unassembled WGS sequence"/>
</dbReference>
<gene>
    <name evidence="2" type="ORF">LARSCL_LOCUS3763</name>
</gene>
<name>A0AAV1Z9N2_9ARAC</name>
<keyword evidence="1" id="KW-1133">Transmembrane helix</keyword>
<comment type="caution">
    <text evidence="2">The sequence shown here is derived from an EMBL/GenBank/DDBJ whole genome shotgun (WGS) entry which is preliminary data.</text>
</comment>
<sequence>MFGLHFNNLNVILATTMVYFSAKRKMSLVMSTCFLQILAMLVMQPIKLLISLAFLALQKIGEYALRILFVVLVIICKGHHKILYFLRTKLHQSMLYIQMIVYNNCMTSTLEFPLEDIYTFLGHSFLTLVFVILIQVEIMGFAFIRWCYRMLEFVRKLLCYEFQSPALQQIRRPDISLRFEVAQTQISVSRTS</sequence>
<keyword evidence="3" id="KW-1185">Reference proteome</keyword>
<dbReference type="EMBL" id="CAXIEN010000029">
    <property type="protein sequence ID" value="CAL1267594.1"/>
    <property type="molecule type" value="Genomic_DNA"/>
</dbReference>
<evidence type="ECO:0000313" key="3">
    <source>
        <dbReference type="Proteomes" id="UP001497382"/>
    </source>
</evidence>
<keyword evidence="1" id="KW-0472">Membrane</keyword>
<accession>A0AAV1Z9N2</accession>
<evidence type="ECO:0000313" key="2">
    <source>
        <dbReference type="EMBL" id="CAL1267594.1"/>
    </source>
</evidence>
<reference evidence="2 3" key="1">
    <citation type="submission" date="2024-04" db="EMBL/GenBank/DDBJ databases">
        <authorList>
            <person name="Rising A."/>
            <person name="Reimegard J."/>
            <person name="Sonavane S."/>
            <person name="Akerstrom W."/>
            <person name="Nylinder S."/>
            <person name="Hedman E."/>
            <person name="Kallberg Y."/>
        </authorList>
    </citation>
    <scope>NUCLEOTIDE SEQUENCE [LARGE SCALE GENOMIC DNA]</scope>
</reference>
<dbReference type="AlphaFoldDB" id="A0AAV1Z9N2"/>